<dbReference type="InterPro" id="IPR036259">
    <property type="entry name" value="MFS_trans_sf"/>
</dbReference>
<feature type="transmembrane region" description="Helical" evidence="6">
    <location>
        <begin position="113"/>
        <end position="139"/>
    </location>
</feature>
<dbReference type="InterPro" id="IPR011701">
    <property type="entry name" value="MFS"/>
</dbReference>
<evidence type="ECO:0000256" key="1">
    <source>
        <dbReference type="ARBA" id="ARBA00004651"/>
    </source>
</evidence>
<keyword evidence="3 6" id="KW-0812">Transmembrane</keyword>
<evidence type="ECO:0000313" key="9">
    <source>
        <dbReference type="Proteomes" id="UP000307999"/>
    </source>
</evidence>
<keyword evidence="4 6" id="KW-1133">Transmembrane helix</keyword>
<feature type="transmembrane region" description="Helical" evidence="6">
    <location>
        <begin position="151"/>
        <end position="170"/>
    </location>
</feature>
<dbReference type="InterPro" id="IPR020846">
    <property type="entry name" value="MFS_dom"/>
</dbReference>
<dbReference type="InterPro" id="IPR050189">
    <property type="entry name" value="MFS_Efflux_Transporters"/>
</dbReference>
<feature type="transmembrane region" description="Helical" evidence="6">
    <location>
        <begin position="91"/>
        <end position="107"/>
    </location>
</feature>
<evidence type="ECO:0000313" key="8">
    <source>
        <dbReference type="EMBL" id="TKB46368.1"/>
    </source>
</evidence>
<feature type="transmembrane region" description="Helical" evidence="6">
    <location>
        <begin position="249"/>
        <end position="268"/>
    </location>
</feature>
<reference evidence="8 9" key="1">
    <citation type="submission" date="2019-04" db="EMBL/GenBank/DDBJ databases">
        <title>Thalassotalea guangxiensis sp. nov., isolated from sediment of the coastal wetland.</title>
        <authorList>
            <person name="Zheng S."/>
            <person name="Zhang D."/>
        </authorList>
    </citation>
    <scope>NUCLEOTIDE SEQUENCE [LARGE SCALE GENOMIC DNA]</scope>
    <source>
        <strain evidence="8 9">ZS-4</strain>
    </source>
</reference>
<comment type="subcellular location">
    <subcellularLocation>
        <location evidence="1">Cell membrane</location>
        <topology evidence="1">Multi-pass membrane protein</topology>
    </subcellularLocation>
</comment>
<evidence type="ECO:0000256" key="6">
    <source>
        <dbReference type="SAM" id="Phobius"/>
    </source>
</evidence>
<dbReference type="RefSeq" id="WP_136734944.1">
    <property type="nucleotide sequence ID" value="NZ_SWDB01000009.1"/>
</dbReference>
<feature type="transmembrane region" description="Helical" evidence="6">
    <location>
        <begin position="176"/>
        <end position="197"/>
    </location>
</feature>
<feature type="transmembrane region" description="Helical" evidence="6">
    <location>
        <begin position="280"/>
        <end position="299"/>
    </location>
</feature>
<feature type="transmembrane region" description="Helical" evidence="6">
    <location>
        <begin position="368"/>
        <end position="388"/>
    </location>
</feature>
<evidence type="ECO:0000256" key="4">
    <source>
        <dbReference type="ARBA" id="ARBA00022989"/>
    </source>
</evidence>
<feature type="transmembrane region" description="Helical" evidence="6">
    <location>
        <begin position="305"/>
        <end position="327"/>
    </location>
</feature>
<organism evidence="8 9">
    <name type="scientific">Thalassotalea mangrovi</name>
    <dbReference type="NCBI Taxonomy" id="2572245"/>
    <lineage>
        <taxon>Bacteria</taxon>
        <taxon>Pseudomonadati</taxon>
        <taxon>Pseudomonadota</taxon>
        <taxon>Gammaproteobacteria</taxon>
        <taxon>Alteromonadales</taxon>
        <taxon>Colwelliaceae</taxon>
        <taxon>Thalassotalea</taxon>
    </lineage>
</organism>
<feature type="transmembrane region" description="Helical" evidence="6">
    <location>
        <begin position="209"/>
        <end position="229"/>
    </location>
</feature>
<dbReference type="AlphaFoldDB" id="A0A4U1B728"/>
<dbReference type="GO" id="GO:0022857">
    <property type="term" value="F:transmembrane transporter activity"/>
    <property type="evidence" value="ECO:0007669"/>
    <property type="project" value="InterPro"/>
</dbReference>
<evidence type="ECO:0000256" key="5">
    <source>
        <dbReference type="ARBA" id="ARBA00023136"/>
    </source>
</evidence>
<keyword evidence="2" id="KW-1003">Cell membrane</keyword>
<dbReference type="SUPFAM" id="SSF103473">
    <property type="entry name" value="MFS general substrate transporter"/>
    <property type="match status" value="1"/>
</dbReference>
<evidence type="ECO:0000259" key="7">
    <source>
        <dbReference type="PROSITE" id="PS50850"/>
    </source>
</evidence>
<feature type="transmembrane region" description="Helical" evidence="6">
    <location>
        <begin position="339"/>
        <end position="362"/>
    </location>
</feature>
<keyword evidence="5 6" id="KW-0472">Membrane</keyword>
<feature type="transmembrane region" description="Helical" evidence="6">
    <location>
        <begin position="27"/>
        <end position="51"/>
    </location>
</feature>
<feature type="transmembrane region" description="Helical" evidence="6">
    <location>
        <begin position="63"/>
        <end position="84"/>
    </location>
</feature>
<dbReference type="PANTHER" id="PTHR43124:SF10">
    <property type="entry name" value="PURINE EFFLUX PUMP PBUE"/>
    <property type="match status" value="1"/>
</dbReference>
<name>A0A4U1B728_9GAMM</name>
<keyword evidence="9" id="KW-1185">Reference proteome</keyword>
<sequence>MTTTISKHSQASQVLTSGLNWSGRIGYFALLWVAMMGAAVTTLMPLILGAFSESGLFSVQQVGWLTSADVAGILLSSASAFLWVRKVPWKPVVALTLAGFIAANGISTSLTDFTSLLVCRFVAGLCCGVSYAIALAALGDQNNSDKAFGDAVTLQVIYGTIGFAILPWIIQHWGYAGIFQFFNISLLITFVLVWVQFPRNQRTSSQENTKIAVSPVALIFFAIVCYYFAQGLIWAHLERIGDAHGISSTDIGLILSAGFGISALGSWLSGPLAKKIGRPASLYLTLVLQLGCIVALMLMNQANAWIIYAIATVIYQIFWSFVVPIMMAIFNDSDKSGRLIVFCISAFKLGLVAGPPVAGFILASHSQYHVIVIGAMAIVVSIVCCHLASKQIASRT</sequence>
<evidence type="ECO:0000256" key="3">
    <source>
        <dbReference type="ARBA" id="ARBA00022692"/>
    </source>
</evidence>
<feature type="domain" description="Major facilitator superfamily (MFS) profile" evidence="7">
    <location>
        <begin position="215"/>
        <end position="396"/>
    </location>
</feature>
<gene>
    <name evidence="8" type="ORF">E8M12_04760</name>
</gene>
<dbReference type="PROSITE" id="PS50850">
    <property type="entry name" value="MFS"/>
    <property type="match status" value="1"/>
</dbReference>
<accession>A0A4U1B728</accession>
<comment type="caution">
    <text evidence="8">The sequence shown here is derived from an EMBL/GenBank/DDBJ whole genome shotgun (WGS) entry which is preliminary data.</text>
</comment>
<dbReference type="Proteomes" id="UP000307999">
    <property type="component" value="Unassembled WGS sequence"/>
</dbReference>
<dbReference type="EMBL" id="SWDB01000009">
    <property type="protein sequence ID" value="TKB46368.1"/>
    <property type="molecule type" value="Genomic_DNA"/>
</dbReference>
<protein>
    <submittedName>
        <fullName evidence="8">MFS transporter</fullName>
    </submittedName>
</protein>
<dbReference type="OrthoDB" id="5726213at2"/>
<dbReference type="Gene3D" id="1.20.1250.20">
    <property type="entry name" value="MFS general substrate transporter like domains"/>
    <property type="match status" value="2"/>
</dbReference>
<dbReference type="PANTHER" id="PTHR43124">
    <property type="entry name" value="PURINE EFFLUX PUMP PBUE"/>
    <property type="match status" value="1"/>
</dbReference>
<dbReference type="GO" id="GO:0005886">
    <property type="term" value="C:plasma membrane"/>
    <property type="evidence" value="ECO:0007669"/>
    <property type="project" value="UniProtKB-SubCell"/>
</dbReference>
<evidence type="ECO:0000256" key="2">
    <source>
        <dbReference type="ARBA" id="ARBA00022475"/>
    </source>
</evidence>
<proteinExistence type="predicted"/>
<dbReference type="Pfam" id="PF07690">
    <property type="entry name" value="MFS_1"/>
    <property type="match status" value="1"/>
</dbReference>